<dbReference type="InterPro" id="IPR003660">
    <property type="entry name" value="HAMP_dom"/>
</dbReference>
<evidence type="ECO:0000256" key="2">
    <source>
        <dbReference type="ARBA" id="ARBA00022692"/>
    </source>
</evidence>
<dbReference type="PROSITE" id="PS50885">
    <property type="entry name" value="HAMP"/>
    <property type="match status" value="1"/>
</dbReference>
<feature type="domain" description="HAMP" evidence="11">
    <location>
        <begin position="295"/>
        <end position="349"/>
    </location>
</feature>
<keyword evidence="3 9" id="KW-1133">Transmembrane helix</keyword>
<dbReference type="GO" id="GO:0006935">
    <property type="term" value="P:chemotaxis"/>
    <property type="evidence" value="ECO:0007669"/>
    <property type="project" value="InterPro"/>
</dbReference>
<feature type="domain" description="Methyl-accepting transducer" evidence="10">
    <location>
        <begin position="354"/>
        <end position="597"/>
    </location>
</feature>
<gene>
    <name evidence="12" type="ORF">SAMN02745781_02997</name>
</gene>
<evidence type="ECO:0000259" key="10">
    <source>
        <dbReference type="PROSITE" id="PS50111"/>
    </source>
</evidence>
<keyword evidence="4 9" id="KW-0472">Membrane</keyword>
<feature type="coiled-coil region" evidence="8">
    <location>
        <begin position="586"/>
        <end position="613"/>
    </location>
</feature>
<dbReference type="PROSITE" id="PS50111">
    <property type="entry name" value="CHEMOTAXIS_TRANSDUC_2"/>
    <property type="match status" value="1"/>
</dbReference>
<dbReference type="CDD" id="cd11386">
    <property type="entry name" value="MCP_signal"/>
    <property type="match status" value="1"/>
</dbReference>
<keyword evidence="2 9" id="KW-0812">Transmembrane</keyword>
<evidence type="ECO:0000256" key="8">
    <source>
        <dbReference type="SAM" id="Coils"/>
    </source>
</evidence>
<proteinExistence type="inferred from homology"/>
<keyword evidence="13" id="KW-1185">Reference proteome</keyword>
<dbReference type="GO" id="GO:0004888">
    <property type="term" value="F:transmembrane signaling receptor activity"/>
    <property type="evidence" value="ECO:0007669"/>
    <property type="project" value="InterPro"/>
</dbReference>
<comment type="subcellular location">
    <subcellularLocation>
        <location evidence="1">Membrane</location>
        <topology evidence="1">Multi-pass membrane protein</topology>
    </subcellularLocation>
</comment>
<accession>A0A1M5DWK7</accession>
<keyword evidence="8" id="KW-0175">Coiled coil</keyword>
<evidence type="ECO:0000256" key="7">
    <source>
        <dbReference type="PROSITE-ProRule" id="PRU00284"/>
    </source>
</evidence>
<dbReference type="PANTHER" id="PTHR32089">
    <property type="entry name" value="METHYL-ACCEPTING CHEMOTAXIS PROTEIN MCPB"/>
    <property type="match status" value="1"/>
</dbReference>
<evidence type="ECO:0000256" key="4">
    <source>
        <dbReference type="ARBA" id="ARBA00023136"/>
    </source>
</evidence>
<evidence type="ECO:0000259" key="11">
    <source>
        <dbReference type="PROSITE" id="PS50885"/>
    </source>
</evidence>
<dbReference type="InterPro" id="IPR004089">
    <property type="entry name" value="MCPsignal_dom"/>
</dbReference>
<dbReference type="GO" id="GO:0007165">
    <property type="term" value="P:signal transduction"/>
    <property type="evidence" value="ECO:0007669"/>
    <property type="project" value="UniProtKB-KW"/>
</dbReference>
<dbReference type="PRINTS" id="PR00260">
    <property type="entry name" value="CHEMTRNSDUCR"/>
</dbReference>
<comment type="similarity">
    <text evidence="6">Belongs to the methyl-accepting chemotaxis (MCP) protein family.</text>
</comment>
<feature type="coiled-coil region" evidence="8">
    <location>
        <begin position="221"/>
        <end position="248"/>
    </location>
</feature>
<dbReference type="PANTHER" id="PTHR32089:SF119">
    <property type="entry name" value="METHYL-ACCEPTING CHEMOTAXIS PROTEIN CTPL"/>
    <property type="match status" value="1"/>
</dbReference>
<dbReference type="EMBL" id="FQUH01000015">
    <property type="protein sequence ID" value="SHF71211.1"/>
    <property type="molecule type" value="Genomic_DNA"/>
</dbReference>
<dbReference type="Proteomes" id="UP000184159">
    <property type="component" value="Unassembled WGS sequence"/>
</dbReference>
<evidence type="ECO:0000256" key="6">
    <source>
        <dbReference type="ARBA" id="ARBA00029447"/>
    </source>
</evidence>
<organism evidence="12 13">
    <name type="scientific">Vibrio gazogenes DSM 21264 = NBRC 103151</name>
    <dbReference type="NCBI Taxonomy" id="1123492"/>
    <lineage>
        <taxon>Bacteria</taxon>
        <taxon>Pseudomonadati</taxon>
        <taxon>Pseudomonadota</taxon>
        <taxon>Gammaproteobacteria</taxon>
        <taxon>Vibrionales</taxon>
        <taxon>Vibrionaceae</taxon>
        <taxon>Vibrio</taxon>
    </lineage>
</organism>
<evidence type="ECO:0000256" key="3">
    <source>
        <dbReference type="ARBA" id="ARBA00022989"/>
    </source>
</evidence>
<protein>
    <submittedName>
        <fullName evidence="12">Methyl-accepting chemotaxis protein</fullName>
    </submittedName>
</protein>
<dbReference type="AlphaFoldDB" id="A0A1M5DWK7"/>
<keyword evidence="5 7" id="KW-0807">Transducer</keyword>
<evidence type="ECO:0000256" key="9">
    <source>
        <dbReference type="SAM" id="Phobius"/>
    </source>
</evidence>
<dbReference type="Gene3D" id="1.10.287.950">
    <property type="entry name" value="Methyl-accepting chemotaxis protein"/>
    <property type="match status" value="1"/>
</dbReference>
<dbReference type="Pfam" id="PF00015">
    <property type="entry name" value="MCPsignal"/>
    <property type="match status" value="1"/>
</dbReference>
<evidence type="ECO:0000313" key="12">
    <source>
        <dbReference type="EMBL" id="SHF71211.1"/>
    </source>
</evidence>
<dbReference type="InterPro" id="IPR004090">
    <property type="entry name" value="Chemotax_Me-accpt_rcpt"/>
</dbReference>
<sequence length="626" mass="68550">MDVLKLSQKRKIAIFIVVLCFGFLAMGGFIARKLSMMTSQYDLSGEISQGTTKLFASQTELLSLAAERNALQIKDVTRVTELLAGLSHGIDKDVTFLKNAGFEREGKMLFEAMSRFENAMHPWLKTKSELGFNFSEGKEGELTQLAAQIEAKIEETGMVTIRSDFRAMIKAQQNYLLAPSEKNLKLFNRAMTTFINTSKLYAAMSSYQSEVDQFKQTFARVGELSQQVRNYELELSASEQAVRQLIQNTSEQLKTVSRDYQQTAHREATQTLWSVMAACAALAAITITIFMTLSLSLTRALTQTKVFLDALSQGDLSKRLSISANPEDEFNQLAIALNDSCEHLGLLVNKVQQNSQALSGDATDLNDGLDQLMSAQTQIVRQTDLLASATEQVSATTQEVSNSLEFVADVSQASTIAAQSGGEIIETAIQSIQDVGNILNSATGHIQQLESASEKVDAVMDIINGIAEQTNLLALNAAIEAARAGEQGRGFAVVADEVRNLAVKTVGAVSEITETIETMKHESAEVIQYITQSEGSMKRGQEQGQEAIQALSHITEKTNEAANQTAIIFESIKELAVTSHSMADNMVQISSSMKNLEDNNQKLRKTSEVVAQRSTHLSEDCQRFAV</sequence>
<evidence type="ECO:0000256" key="1">
    <source>
        <dbReference type="ARBA" id="ARBA00004141"/>
    </source>
</evidence>
<feature type="transmembrane region" description="Helical" evidence="9">
    <location>
        <begin position="272"/>
        <end position="295"/>
    </location>
</feature>
<dbReference type="SUPFAM" id="SSF58104">
    <property type="entry name" value="Methyl-accepting chemotaxis protein (MCP) signaling domain"/>
    <property type="match status" value="1"/>
</dbReference>
<name>A0A1M5DWK7_VIBGA</name>
<evidence type="ECO:0000256" key="5">
    <source>
        <dbReference type="ARBA" id="ARBA00023224"/>
    </source>
</evidence>
<dbReference type="SMART" id="SM00283">
    <property type="entry name" value="MA"/>
    <property type="match status" value="1"/>
</dbReference>
<reference evidence="13" key="1">
    <citation type="submission" date="2016-11" db="EMBL/GenBank/DDBJ databases">
        <authorList>
            <person name="Varghese N."/>
            <person name="Submissions S."/>
        </authorList>
    </citation>
    <scope>NUCLEOTIDE SEQUENCE [LARGE SCALE GENOMIC DNA]</scope>
    <source>
        <strain evidence="13">DSM 21264</strain>
    </source>
</reference>
<dbReference type="Gene3D" id="1.20.120.810">
    <property type="entry name" value="Vinculin, Vh2 four-helix bundle"/>
    <property type="match status" value="1"/>
</dbReference>
<evidence type="ECO:0000313" key="13">
    <source>
        <dbReference type="Proteomes" id="UP000184159"/>
    </source>
</evidence>
<dbReference type="RefSeq" id="WP_072961047.1">
    <property type="nucleotide sequence ID" value="NZ_FQUH01000015.1"/>
</dbReference>
<feature type="transmembrane region" description="Helical" evidence="9">
    <location>
        <begin position="12"/>
        <end position="31"/>
    </location>
</feature>
<dbReference type="GO" id="GO:0016020">
    <property type="term" value="C:membrane"/>
    <property type="evidence" value="ECO:0007669"/>
    <property type="project" value="UniProtKB-SubCell"/>
</dbReference>